<gene>
    <name evidence="2" type="ORF">CSUI_011240</name>
</gene>
<protein>
    <submittedName>
        <fullName evidence="2">S1 p1 nuclease</fullName>
    </submittedName>
</protein>
<dbReference type="AlphaFoldDB" id="A0A2C6KC16"/>
<accession>A0A2C6KC16</accession>
<organism evidence="2 3">
    <name type="scientific">Cystoisospora suis</name>
    <dbReference type="NCBI Taxonomy" id="483139"/>
    <lineage>
        <taxon>Eukaryota</taxon>
        <taxon>Sar</taxon>
        <taxon>Alveolata</taxon>
        <taxon>Apicomplexa</taxon>
        <taxon>Conoidasida</taxon>
        <taxon>Coccidia</taxon>
        <taxon>Eucoccidiorida</taxon>
        <taxon>Eimeriorina</taxon>
        <taxon>Sarcocystidae</taxon>
        <taxon>Cystoisospora</taxon>
    </lineage>
</organism>
<comment type="caution">
    <text evidence="2">The sequence shown here is derived from an EMBL/GenBank/DDBJ whole genome shotgun (WGS) entry which is preliminary data.</text>
</comment>
<proteinExistence type="predicted"/>
<evidence type="ECO:0000256" key="1">
    <source>
        <dbReference type="SAM" id="MobiDB-lite"/>
    </source>
</evidence>
<name>A0A2C6KC16_9APIC</name>
<reference evidence="2 3" key="1">
    <citation type="journal article" date="2017" name="Int. J. Parasitol.">
        <title>The genome of the protozoan parasite Cystoisospora suis and a reverse vaccinology approach to identify vaccine candidates.</title>
        <authorList>
            <person name="Palmieri N."/>
            <person name="Shrestha A."/>
            <person name="Ruttkowski B."/>
            <person name="Beck T."/>
            <person name="Vogl C."/>
            <person name="Tomley F."/>
            <person name="Blake D.P."/>
            <person name="Joachim A."/>
        </authorList>
    </citation>
    <scope>NUCLEOTIDE SEQUENCE [LARGE SCALE GENOMIC DNA]</scope>
    <source>
        <strain evidence="2 3">Wien I</strain>
    </source>
</reference>
<dbReference type="EMBL" id="MIGC01010320">
    <property type="protein sequence ID" value="PHJ14949.1"/>
    <property type="molecule type" value="Genomic_DNA"/>
</dbReference>
<evidence type="ECO:0000313" key="3">
    <source>
        <dbReference type="Proteomes" id="UP000221165"/>
    </source>
</evidence>
<dbReference type="VEuPathDB" id="ToxoDB:CSUI_011240"/>
<dbReference type="RefSeq" id="XP_067916683.1">
    <property type="nucleotide sequence ID" value="XM_068071341.1"/>
</dbReference>
<feature type="region of interest" description="Disordered" evidence="1">
    <location>
        <begin position="59"/>
        <end position="96"/>
    </location>
</feature>
<dbReference type="OrthoDB" id="441446at2759"/>
<feature type="non-terminal residue" evidence="2">
    <location>
        <position position="112"/>
    </location>
</feature>
<evidence type="ECO:0000313" key="2">
    <source>
        <dbReference type="EMBL" id="PHJ14949.1"/>
    </source>
</evidence>
<dbReference type="Proteomes" id="UP000221165">
    <property type="component" value="Unassembled WGS sequence"/>
</dbReference>
<sequence length="112" mass="12519">MLVAAIAREYVSEETAKKINFIFSQWAPQYPTTSTFETAAVWLDHLSCGASEIRKVKDLRSTPSHDSAIEKSTEGKIKEGMQTNPDEEEEGDQRGGGKYCRGFLFLDNIQVS</sequence>
<feature type="compositionally biased region" description="Basic and acidic residues" evidence="1">
    <location>
        <begin position="67"/>
        <end position="79"/>
    </location>
</feature>
<dbReference type="GeneID" id="94434552"/>
<keyword evidence="3" id="KW-1185">Reference proteome</keyword>